<comment type="caution">
    <text evidence="2">The sequence shown here is derived from an EMBL/GenBank/DDBJ whole genome shotgun (WGS) entry which is preliminary data.</text>
</comment>
<organism evidence="2 3">
    <name type="scientific">Streptomyces brasiliensis</name>
    <dbReference type="NCBI Taxonomy" id="1954"/>
    <lineage>
        <taxon>Bacteria</taxon>
        <taxon>Bacillati</taxon>
        <taxon>Actinomycetota</taxon>
        <taxon>Actinomycetes</taxon>
        <taxon>Kitasatosporales</taxon>
        <taxon>Streptomycetaceae</taxon>
        <taxon>Streptomyces</taxon>
    </lineage>
</organism>
<dbReference type="SUPFAM" id="SSF54427">
    <property type="entry name" value="NTF2-like"/>
    <property type="match status" value="1"/>
</dbReference>
<dbReference type="Pfam" id="PF13577">
    <property type="entry name" value="SnoaL_4"/>
    <property type="match status" value="1"/>
</dbReference>
<reference evidence="2" key="1">
    <citation type="journal article" date="2014" name="Int. J. Syst. Evol. Microbiol.">
        <title>Complete genome sequence of Corynebacterium casei LMG S-19264T (=DSM 44701T), isolated from a smear-ripened cheese.</title>
        <authorList>
            <consortium name="US DOE Joint Genome Institute (JGI-PGF)"/>
            <person name="Walter F."/>
            <person name="Albersmeier A."/>
            <person name="Kalinowski J."/>
            <person name="Ruckert C."/>
        </authorList>
    </citation>
    <scope>NUCLEOTIDE SEQUENCE</scope>
    <source>
        <strain evidence="2">JCM 3086</strain>
    </source>
</reference>
<evidence type="ECO:0000313" key="3">
    <source>
        <dbReference type="Proteomes" id="UP000657574"/>
    </source>
</evidence>
<dbReference type="InterPro" id="IPR032710">
    <property type="entry name" value="NTF2-like_dom_sf"/>
</dbReference>
<protein>
    <recommendedName>
        <fullName evidence="1">SnoaL-like domain-containing protein</fullName>
    </recommendedName>
</protein>
<reference evidence="2" key="2">
    <citation type="submission" date="2020-09" db="EMBL/GenBank/DDBJ databases">
        <authorList>
            <person name="Sun Q."/>
            <person name="Ohkuma M."/>
        </authorList>
    </citation>
    <scope>NUCLEOTIDE SEQUENCE</scope>
    <source>
        <strain evidence="2">JCM 3086</strain>
    </source>
</reference>
<dbReference type="Gene3D" id="3.10.450.50">
    <property type="match status" value="1"/>
</dbReference>
<dbReference type="RefSeq" id="WP_189313785.1">
    <property type="nucleotide sequence ID" value="NZ_BMQA01000019.1"/>
</dbReference>
<dbReference type="Proteomes" id="UP000657574">
    <property type="component" value="Unassembled WGS sequence"/>
</dbReference>
<name>A0A917L1J9_9ACTN</name>
<accession>A0A917L1J9</accession>
<dbReference type="InterPro" id="IPR037401">
    <property type="entry name" value="SnoaL-like"/>
</dbReference>
<sequence>MTEVPAAASAAPQLLAAYAWLIDDRRWTDFGEVFTDDVVADYEAFTCRGADALGSRMESIHAGLDATQHLVGSVLVTDRAGGVRVRSHVQATLVRRGLPGGSSLTVGARYDDRIVRVAGGWRIAERRTRGLWTRGNRDILPWMADRGRFEPSDSPQKGRHT</sequence>
<dbReference type="AlphaFoldDB" id="A0A917L1J9"/>
<dbReference type="CDD" id="cd00531">
    <property type="entry name" value="NTF2_like"/>
    <property type="match status" value="1"/>
</dbReference>
<gene>
    <name evidence="2" type="ORF">GCM10010121_053270</name>
</gene>
<keyword evidence="3" id="KW-1185">Reference proteome</keyword>
<evidence type="ECO:0000313" key="2">
    <source>
        <dbReference type="EMBL" id="GGJ35379.1"/>
    </source>
</evidence>
<proteinExistence type="predicted"/>
<evidence type="ECO:0000259" key="1">
    <source>
        <dbReference type="Pfam" id="PF13577"/>
    </source>
</evidence>
<dbReference type="EMBL" id="BMQA01000019">
    <property type="protein sequence ID" value="GGJ35379.1"/>
    <property type="molecule type" value="Genomic_DNA"/>
</dbReference>
<feature type="domain" description="SnoaL-like" evidence="1">
    <location>
        <begin position="13"/>
        <end position="127"/>
    </location>
</feature>